<dbReference type="EMBL" id="JARTCD010000048">
    <property type="protein sequence ID" value="KAJ8655508.1"/>
    <property type="molecule type" value="Genomic_DNA"/>
</dbReference>
<gene>
    <name evidence="1" type="ORF">O0I10_008794</name>
</gene>
<comment type="caution">
    <text evidence="1">The sequence shown here is derived from an EMBL/GenBank/DDBJ whole genome shotgun (WGS) entry which is preliminary data.</text>
</comment>
<dbReference type="GeneID" id="83216201"/>
<accession>A0AAD7XWG5</accession>
<dbReference type="RefSeq" id="XP_058340421.1">
    <property type="nucleotide sequence ID" value="XM_058488795.1"/>
</dbReference>
<proteinExistence type="predicted"/>
<name>A0AAD7XWG5_9FUNG</name>
<evidence type="ECO:0000313" key="1">
    <source>
        <dbReference type="EMBL" id="KAJ8655508.1"/>
    </source>
</evidence>
<reference evidence="1 2" key="1">
    <citation type="submission" date="2023-03" db="EMBL/GenBank/DDBJ databases">
        <title>Genome sequence of Lichtheimia ornata CBS 291.66.</title>
        <authorList>
            <person name="Mohabir J.T."/>
            <person name="Shea T.P."/>
            <person name="Kurbessoian T."/>
            <person name="Berby B."/>
            <person name="Fontaine J."/>
            <person name="Livny J."/>
            <person name="Gnirke A."/>
            <person name="Stajich J.E."/>
            <person name="Cuomo C.A."/>
        </authorList>
    </citation>
    <scope>NUCLEOTIDE SEQUENCE [LARGE SCALE GENOMIC DNA]</scope>
    <source>
        <strain evidence="1">CBS 291.66</strain>
    </source>
</reference>
<evidence type="ECO:0000313" key="2">
    <source>
        <dbReference type="Proteomes" id="UP001234581"/>
    </source>
</evidence>
<dbReference type="Proteomes" id="UP001234581">
    <property type="component" value="Unassembled WGS sequence"/>
</dbReference>
<evidence type="ECO:0008006" key="3">
    <source>
        <dbReference type="Google" id="ProtNLM"/>
    </source>
</evidence>
<keyword evidence="2" id="KW-1185">Reference proteome</keyword>
<organism evidence="1 2">
    <name type="scientific">Lichtheimia ornata</name>
    <dbReference type="NCBI Taxonomy" id="688661"/>
    <lineage>
        <taxon>Eukaryota</taxon>
        <taxon>Fungi</taxon>
        <taxon>Fungi incertae sedis</taxon>
        <taxon>Mucoromycota</taxon>
        <taxon>Mucoromycotina</taxon>
        <taxon>Mucoromycetes</taxon>
        <taxon>Mucorales</taxon>
        <taxon>Lichtheimiaceae</taxon>
        <taxon>Lichtheimia</taxon>
    </lineage>
</organism>
<sequence>MDPFRVFPYEVMMMIINELNLTTLRALQLMGVSRYWRDHMPNWTQRQQRVMHLSGGHLLHALPLVHTGRQLLDIIVDAPDHPYTSLGLELVLRAVQQLRLPTMLSLTLPWVRGSLPHALNVFPSNATRFVQQLSLFLVQTQVDLFHLMVHFPALTSLTLVWPIGQSPQAQFVVPANFAQPLVLEWLAYLNIQGTLP</sequence>
<dbReference type="AlphaFoldDB" id="A0AAD7XWG5"/>
<protein>
    <recommendedName>
        <fullName evidence="3">F-box domain-containing protein</fullName>
    </recommendedName>
</protein>